<dbReference type="RefSeq" id="XP_004228118.1">
    <property type="nucleotide sequence ID" value="XM_004228070.1"/>
</dbReference>
<dbReference type="VEuPathDB" id="PlasmoDB:PCYB_006490"/>
<accession>K6V3F6</accession>
<organism evidence="1 2">
    <name type="scientific">Plasmodium cynomolgi (strain B)</name>
    <dbReference type="NCBI Taxonomy" id="1120755"/>
    <lineage>
        <taxon>Eukaryota</taxon>
        <taxon>Sar</taxon>
        <taxon>Alveolata</taxon>
        <taxon>Apicomplexa</taxon>
        <taxon>Aconoidasida</taxon>
        <taxon>Haemosporida</taxon>
        <taxon>Plasmodiidae</taxon>
        <taxon>Plasmodium</taxon>
        <taxon>Plasmodium (Plasmodium)</taxon>
    </lineage>
</organism>
<feature type="non-terminal residue" evidence="1">
    <location>
        <position position="60"/>
    </location>
</feature>
<dbReference type="Proteomes" id="UP000006319">
    <property type="component" value="Unassembled WGS sequence"/>
</dbReference>
<evidence type="ECO:0000313" key="1">
    <source>
        <dbReference type="EMBL" id="GAB69900.1"/>
    </source>
</evidence>
<gene>
    <name evidence="1" type="ORF">PCYB_006490</name>
</gene>
<proteinExistence type="predicted"/>
<sequence>QIESLKGSIDNLLKDGNTLSDLETLKESLAKLELYSERNNADLAIHLGNTERTSSAYNDR</sequence>
<dbReference type="GeneID" id="14696442"/>
<dbReference type="KEGG" id="pcy:PCYB_006490"/>
<feature type="non-terminal residue" evidence="1">
    <location>
        <position position="1"/>
    </location>
</feature>
<keyword evidence="2" id="KW-1185">Reference proteome</keyword>
<protein>
    <submittedName>
        <fullName evidence="1">Uncharacterized protein</fullName>
    </submittedName>
</protein>
<dbReference type="AlphaFoldDB" id="K6V3F6"/>
<name>K6V3F6_PLACD</name>
<dbReference type="EMBL" id="DF158124">
    <property type="protein sequence ID" value="GAB69900.1"/>
    <property type="molecule type" value="Genomic_DNA"/>
</dbReference>
<evidence type="ECO:0000313" key="2">
    <source>
        <dbReference type="Proteomes" id="UP000006319"/>
    </source>
</evidence>
<reference evidence="1 2" key="1">
    <citation type="journal article" date="2012" name="Nat. Genet.">
        <title>Plasmodium cynomolgi genome sequences provide insight into Plasmodium vivax and the monkey malaria clade.</title>
        <authorList>
            <person name="Tachibana S."/>
            <person name="Sullivan S.A."/>
            <person name="Kawai S."/>
            <person name="Nakamura S."/>
            <person name="Kim H.R."/>
            <person name="Goto N."/>
            <person name="Arisue N."/>
            <person name="Palacpac N.M.Q."/>
            <person name="Honma H."/>
            <person name="Yagi M."/>
            <person name="Tougan T."/>
            <person name="Katakai Y."/>
            <person name="Kaneko O."/>
            <person name="Mita T."/>
            <person name="Kita K."/>
            <person name="Yasutomi Y."/>
            <person name="Sutton P.L."/>
            <person name="Shakhbatyan R."/>
            <person name="Horii T."/>
            <person name="Yasunaga T."/>
            <person name="Barnwell J.W."/>
            <person name="Escalante A.A."/>
            <person name="Carlton J.M."/>
            <person name="Tanabe K."/>
        </authorList>
    </citation>
    <scope>NUCLEOTIDE SEQUENCE [LARGE SCALE GENOMIC DNA]</scope>
    <source>
        <strain evidence="1 2">B</strain>
    </source>
</reference>